<feature type="coiled-coil region" evidence="1">
    <location>
        <begin position="87"/>
        <end position="114"/>
    </location>
</feature>
<gene>
    <name evidence="3" type="ORF">C8A01DRAFT_40811</name>
</gene>
<proteinExistence type="predicted"/>
<sequence>MTNRKYNSKEQRRYRDKQTATLARAANQSLAQTTSAGENASQSVPSPTSKPSGQLAGENSKAPKPQVAAMPTPFSTPTTLEEAAAEVEFLRLIAHAQQNRIELLEEKVKVSEELHKKTADTINALMNLSLETVQTMGNMLANNHNDATNNPNGREPADADALSEIQSLQFVIQEQAARIERLEQKQVQTTELLDALRTLALETAQRAGNEDAVAAFGLAVGDV</sequence>
<protein>
    <submittedName>
        <fullName evidence="3">Uncharacterized protein</fullName>
    </submittedName>
</protein>
<feature type="compositionally biased region" description="Polar residues" evidence="2">
    <location>
        <begin position="26"/>
        <end position="52"/>
    </location>
</feature>
<dbReference type="EMBL" id="MU854579">
    <property type="protein sequence ID" value="KAK4032748.1"/>
    <property type="molecule type" value="Genomic_DNA"/>
</dbReference>
<dbReference type="AlphaFoldDB" id="A0AAN6P6N9"/>
<keyword evidence="4" id="KW-1185">Reference proteome</keyword>
<name>A0AAN6P6N9_9PEZI</name>
<evidence type="ECO:0000256" key="2">
    <source>
        <dbReference type="SAM" id="MobiDB-lite"/>
    </source>
</evidence>
<accession>A0AAN6P6N9</accession>
<evidence type="ECO:0000313" key="4">
    <source>
        <dbReference type="Proteomes" id="UP001303115"/>
    </source>
</evidence>
<organism evidence="3 4">
    <name type="scientific">Parachaetomium inaequale</name>
    <dbReference type="NCBI Taxonomy" id="2588326"/>
    <lineage>
        <taxon>Eukaryota</taxon>
        <taxon>Fungi</taxon>
        <taxon>Dikarya</taxon>
        <taxon>Ascomycota</taxon>
        <taxon>Pezizomycotina</taxon>
        <taxon>Sordariomycetes</taxon>
        <taxon>Sordariomycetidae</taxon>
        <taxon>Sordariales</taxon>
        <taxon>Chaetomiaceae</taxon>
        <taxon>Parachaetomium</taxon>
    </lineage>
</organism>
<feature type="region of interest" description="Disordered" evidence="2">
    <location>
        <begin position="24"/>
        <end position="75"/>
    </location>
</feature>
<feature type="coiled-coil region" evidence="1">
    <location>
        <begin position="165"/>
        <end position="199"/>
    </location>
</feature>
<evidence type="ECO:0000313" key="3">
    <source>
        <dbReference type="EMBL" id="KAK4032748.1"/>
    </source>
</evidence>
<reference evidence="4" key="1">
    <citation type="journal article" date="2023" name="Mol. Phylogenet. Evol.">
        <title>Genome-scale phylogeny and comparative genomics of the fungal order Sordariales.</title>
        <authorList>
            <person name="Hensen N."/>
            <person name="Bonometti L."/>
            <person name="Westerberg I."/>
            <person name="Brannstrom I.O."/>
            <person name="Guillou S."/>
            <person name="Cros-Aarteil S."/>
            <person name="Calhoun S."/>
            <person name="Haridas S."/>
            <person name="Kuo A."/>
            <person name="Mondo S."/>
            <person name="Pangilinan J."/>
            <person name="Riley R."/>
            <person name="LaButti K."/>
            <person name="Andreopoulos B."/>
            <person name="Lipzen A."/>
            <person name="Chen C."/>
            <person name="Yan M."/>
            <person name="Daum C."/>
            <person name="Ng V."/>
            <person name="Clum A."/>
            <person name="Steindorff A."/>
            <person name="Ohm R.A."/>
            <person name="Martin F."/>
            <person name="Silar P."/>
            <person name="Natvig D.O."/>
            <person name="Lalanne C."/>
            <person name="Gautier V."/>
            <person name="Ament-Velasquez S.L."/>
            <person name="Kruys A."/>
            <person name="Hutchinson M.I."/>
            <person name="Powell A.J."/>
            <person name="Barry K."/>
            <person name="Miller A.N."/>
            <person name="Grigoriev I.V."/>
            <person name="Debuchy R."/>
            <person name="Gladieux P."/>
            <person name="Hiltunen Thoren M."/>
            <person name="Johannesson H."/>
        </authorList>
    </citation>
    <scope>NUCLEOTIDE SEQUENCE [LARGE SCALE GENOMIC DNA]</scope>
    <source>
        <strain evidence="4">CBS 284.82</strain>
    </source>
</reference>
<dbReference type="Proteomes" id="UP001303115">
    <property type="component" value="Unassembled WGS sequence"/>
</dbReference>
<evidence type="ECO:0000256" key="1">
    <source>
        <dbReference type="SAM" id="Coils"/>
    </source>
</evidence>
<keyword evidence="1" id="KW-0175">Coiled coil</keyword>
<comment type="caution">
    <text evidence="3">The sequence shown here is derived from an EMBL/GenBank/DDBJ whole genome shotgun (WGS) entry which is preliminary data.</text>
</comment>